<organism evidence="1 2">
    <name type="scientific">Arctium lappa</name>
    <name type="common">Greater burdock</name>
    <name type="synonym">Lappa major</name>
    <dbReference type="NCBI Taxonomy" id="4217"/>
    <lineage>
        <taxon>Eukaryota</taxon>
        <taxon>Viridiplantae</taxon>
        <taxon>Streptophyta</taxon>
        <taxon>Embryophyta</taxon>
        <taxon>Tracheophyta</taxon>
        <taxon>Spermatophyta</taxon>
        <taxon>Magnoliopsida</taxon>
        <taxon>eudicotyledons</taxon>
        <taxon>Gunneridae</taxon>
        <taxon>Pentapetalae</taxon>
        <taxon>asterids</taxon>
        <taxon>campanulids</taxon>
        <taxon>Asterales</taxon>
        <taxon>Asteraceae</taxon>
        <taxon>Carduoideae</taxon>
        <taxon>Cardueae</taxon>
        <taxon>Arctiinae</taxon>
        <taxon>Arctium</taxon>
    </lineage>
</organism>
<evidence type="ECO:0000313" key="2">
    <source>
        <dbReference type="Proteomes" id="UP001055879"/>
    </source>
</evidence>
<gene>
    <name evidence="1" type="ORF">L6452_05491</name>
</gene>
<protein>
    <submittedName>
        <fullName evidence="1">Uncharacterized protein</fullName>
    </submittedName>
</protein>
<evidence type="ECO:0000313" key="1">
    <source>
        <dbReference type="EMBL" id="KAI3757947.1"/>
    </source>
</evidence>
<dbReference type="Proteomes" id="UP001055879">
    <property type="component" value="Linkage Group LG02"/>
</dbReference>
<reference evidence="1 2" key="2">
    <citation type="journal article" date="2022" name="Mol. Ecol. Resour.">
        <title>The genomes of chicory, endive, great burdock and yacon provide insights into Asteraceae paleo-polyploidization history and plant inulin production.</title>
        <authorList>
            <person name="Fan W."/>
            <person name="Wang S."/>
            <person name="Wang H."/>
            <person name="Wang A."/>
            <person name="Jiang F."/>
            <person name="Liu H."/>
            <person name="Zhao H."/>
            <person name="Xu D."/>
            <person name="Zhang Y."/>
        </authorList>
    </citation>
    <scope>NUCLEOTIDE SEQUENCE [LARGE SCALE GENOMIC DNA]</scope>
    <source>
        <strain evidence="2">cv. Niubang</strain>
    </source>
</reference>
<dbReference type="EMBL" id="CM042048">
    <property type="protein sequence ID" value="KAI3757947.1"/>
    <property type="molecule type" value="Genomic_DNA"/>
</dbReference>
<accession>A0ACB9EHL5</accession>
<keyword evidence="2" id="KW-1185">Reference proteome</keyword>
<sequence>MIEMDLHDDEENETMLEYTVVEQTVQHSRHDDVFVPLTDDVIIPLRLEKHAVAQAQQEGSKVNFRIFDSPFGNFQVPVVPTHAELSG</sequence>
<proteinExistence type="predicted"/>
<name>A0ACB9EHL5_ARCLA</name>
<reference evidence="2" key="1">
    <citation type="journal article" date="2022" name="Mol. Ecol. Resour.">
        <title>The genomes of chicory, endive, great burdock and yacon provide insights into Asteraceae palaeo-polyploidization history and plant inulin production.</title>
        <authorList>
            <person name="Fan W."/>
            <person name="Wang S."/>
            <person name="Wang H."/>
            <person name="Wang A."/>
            <person name="Jiang F."/>
            <person name="Liu H."/>
            <person name="Zhao H."/>
            <person name="Xu D."/>
            <person name="Zhang Y."/>
        </authorList>
    </citation>
    <scope>NUCLEOTIDE SEQUENCE [LARGE SCALE GENOMIC DNA]</scope>
    <source>
        <strain evidence="2">cv. Niubang</strain>
    </source>
</reference>
<comment type="caution">
    <text evidence="1">The sequence shown here is derived from an EMBL/GenBank/DDBJ whole genome shotgun (WGS) entry which is preliminary data.</text>
</comment>